<dbReference type="PATRIC" id="fig|758793.3.peg.3417"/>
<feature type="domain" description="PPC" evidence="1">
    <location>
        <begin position="1"/>
        <end position="133"/>
    </location>
</feature>
<sequence length="135" mass="14231">MHAMTLRLSPGDDVRAALDHAFHAHGLSAAFVLQGIGSLSVARIRYAGRDDAAELHGELHGDLEILTLAGSLSAQGPHLHISVSDVDGRVFGGHVTPGCIVRTTAEILAASLPDVRYTREHDPATGFAELVIRPA</sequence>
<dbReference type="KEGG" id="buo:BRPE64_BCDS05110"/>
<dbReference type="InterPro" id="IPR005175">
    <property type="entry name" value="PPC_dom"/>
</dbReference>
<dbReference type="AlphaFoldDB" id="R4X1Q8"/>
<dbReference type="SUPFAM" id="SSF117856">
    <property type="entry name" value="AF0104/ALDC/Ptd012-like"/>
    <property type="match status" value="1"/>
</dbReference>
<dbReference type="CDD" id="cd11378">
    <property type="entry name" value="DUF296"/>
    <property type="match status" value="1"/>
</dbReference>
<protein>
    <recommendedName>
        <fullName evidence="1">PPC domain-containing protein</fullName>
    </recommendedName>
</protein>
<gene>
    <name evidence="2" type="ORF">BRPE64_BCDS05110</name>
</gene>
<name>R4X1Q8_9BURK</name>
<proteinExistence type="predicted"/>
<dbReference type="PANTHER" id="PTHR34988:SF1">
    <property type="entry name" value="DNA-BINDING PROTEIN"/>
    <property type="match status" value="1"/>
</dbReference>
<dbReference type="HOGENOM" id="CLU_114051_3_0_4"/>
<dbReference type="OrthoDB" id="552202at2"/>
<keyword evidence="3" id="KW-1185">Reference proteome</keyword>
<dbReference type="Pfam" id="PF03479">
    <property type="entry name" value="PCC"/>
    <property type="match status" value="1"/>
</dbReference>
<dbReference type="EMBL" id="AP013059">
    <property type="protein sequence ID" value="BAN25172.1"/>
    <property type="molecule type" value="Genomic_DNA"/>
</dbReference>
<dbReference type="PROSITE" id="PS51742">
    <property type="entry name" value="PPC"/>
    <property type="match status" value="1"/>
</dbReference>
<organism evidence="2 3">
    <name type="scientific">Caballeronia insecticola</name>
    <dbReference type="NCBI Taxonomy" id="758793"/>
    <lineage>
        <taxon>Bacteria</taxon>
        <taxon>Pseudomonadati</taxon>
        <taxon>Pseudomonadota</taxon>
        <taxon>Betaproteobacteria</taxon>
        <taxon>Burkholderiales</taxon>
        <taxon>Burkholderiaceae</taxon>
        <taxon>Caballeronia</taxon>
    </lineage>
</organism>
<reference evidence="2 3" key="1">
    <citation type="journal article" date="2013" name="Genome Announc.">
        <title>Complete Genome Sequence of Burkholderia sp. Strain RPE64, Bacterial Symbiont of the Bean Bug Riptortus pedestris.</title>
        <authorList>
            <person name="Shibata T.F."/>
            <person name="Maeda T."/>
            <person name="Nikoh N."/>
            <person name="Yamaguchi K."/>
            <person name="Oshima K."/>
            <person name="Hattori M."/>
            <person name="Nishiyama T."/>
            <person name="Hasebe M."/>
            <person name="Fukatsu T."/>
            <person name="Kikuchi Y."/>
            <person name="Shigenobu S."/>
        </authorList>
    </citation>
    <scope>NUCLEOTIDE SEQUENCE [LARGE SCALE GENOMIC DNA]</scope>
</reference>
<accession>R4X1Q8</accession>
<dbReference type="STRING" id="758793.BRPE64_BCDS05110"/>
<dbReference type="PANTHER" id="PTHR34988">
    <property type="entry name" value="PROTEIN, PUTATIVE-RELATED"/>
    <property type="match status" value="1"/>
</dbReference>
<dbReference type="RefSeq" id="WP_016354603.1">
    <property type="nucleotide sequence ID" value="NC_021294.1"/>
</dbReference>
<evidence type="ECO:0000259" key="1">
    <source>
        <dbReference type="PROSITE" id="PS51742"/>
    </source>
</evidence>
<dbReference type="Gene3D" id="3.30.1330.80">
    <property type="entry name" value="Hypothetical protein, similar to alpha- acetolactate decarboxylase, domain 2"/>
    <property type="match status" value="1"/>
</dbReference>
<dbReference type="Proteomes" id="UP000013966">
    <property type="component" value="Chromosome 2"/>
</dbReference>
<evidence type="ECO:0000313" key="3">
    <source>
        <dbReference type="Proteomes" id="UP000013966"/>
    </source>
</evidence>
<evidence type="ECO:0000313" key="2">
    <source>
        <dbReference type="EMBL" id="BAN25172.1"/>
    </source>
</evidence>
<reference evidence="2 3" key="2">
    <citation type="journal article" date="2018" name="Int. J. Syst. Evol. Microbiol.">
        <title>Burkholderia insecticola sp. nov., a gut symbiotic bacterium of the bean bug Riptortus pedestris.</title>
        <authorList>
            <person name="Takeshita K."/>
            <person name="Tamaki H."/>
            <person name="Ohbayashi T."/>
            <person name="Meng X.-Y."/>
            <person name="Sone T."/>
            <person name="Mitani Y."/>
            <person name="Peeters C."/>
            <person name="Kikuchi Y."/>
            <person name="Vandamme P."/>
        </authorList>
    </citation>
    <scope>NUCLEOTIDE SEQUENCE [LARGE SCALE GENOMIC DNA]</scope>
    <source>
        <strain evidence="2">RPE64</strain>
    </source>
</reference>